<comment type="caution">
    <text evidence="2">The sequence shown here is derived from an EMBL/GenBank/DDBJ whole genome shotgun (WGS) entry which is preliminary data.</text>
</comment>
<dbReference type="PATRIC" id="fig|398512.5.peg.3890"/>
<dbReference type="PANTHER" id="PTHR32329">
    <property type="entry name" value="BIFUNCTIONAL PROTEIN [INCLUDES 2-HYDROXYACYL-COA DEHYDRATASE (N-TER) AND ITS ACTIVATOR DOMAIN (C_TERM)-RELATED"/>
    <property type="match status" value="1"/>
</dbReference>
<dbReference type="Pfam" id="PF09989">
    <property type="entry name" value="DUF2229"/>
    <property type="match status" value="1"/>
</dbReference>
<dbReference type="eggNOG" id="COG3580">
    <property type="taxonomic scope" value="Bacteria"/>
</dbReference>
<dbReference type="STRING" id="398512.Bccel_3714"/>
<evidence type="ECO:0000313" key="2">
    <source>
        <dbReference type="EMBL" id="KNY28440.1"/>
    </source>
</evidence>
<dbReference type="InterPro" id="IPR051805">
    <property type="entry name" value="Dehydratase_Activator_Redct"/>
</dbReference>
<dbReference type="EMBL" id="LGTC01000001">
    <property type="protein sequence ID" value="KNY28440.1"/>
    <property type="molecule type" value="Genomic_DNA"/>
</dbReference>
<evidence type="ECO:0000259" key="1">
    <source>
        <dbReference type="Pfam" id="PF09989"/>
    </source>
</evidence>
<sequence>MSIKVGIPKSLFYYQMYPLWNTFFEELGAEVVTSQSTTKKVLDNGVRICVDEACVPVKLFHGHVLEIKDKVDFLFIPRLTSISKGEYVCPKFGGLPDMIKNTIKGLPEIIDVEINCRKDENNELDSIIKIGSFIVDDEKLIRRAYRAALDKFNDYNEDIKKGFMPEDEKNRKSNLFVVKDSGIINIAVIGHPYNLYDSYINMNLFKKLRTHGVNIITQEMISDDIVSHHAAKLNKRVFWNFGRKALGSVMHMIEERSDIKGIIYLMSFGCGIDAFIGDLAERTVRRNTDIPFIYVTIDEHSGEAGLDTRLEAFIDMIRWRENNEVDISAYG</sequence>
<dbReference type="InterPro" id="IPR018709">
    <property type="entry name" value="CoA_activase_DUF2229"/>
</dbReference>
<dbReference type="OrthoDB" id="9780120at2"/>
<dbReference type="Gene3D" id="3.40.50.11900">
    <property type="match status" value="1"/>
</dbReference>
<keyword evidence="3" id="KW-1185">Reference proteome</keyword>
<evidence type="ECO:0000313" key="3">
    <source>
        <dbReference type="Proteomes" id="UP000036923"/>
    </source>
</evidence>
<organism evidence="2 3">
    <name type="scientific">Pseudobacteroides cellulosolvens ATCC 35603 = DSM 2933</name>
    <dbReference type="NCBI Taxonomy" id="398512"/>
    <lineage>
        <taxon>Bacteria</taxon>
        <taxon>Bacillati</taxon>
        <taxon>Bacillota</taxon>
        <taxon>Clostridia</taxon>
        <taxon>Eubacteriales</taxon>
        <taxon>Oscillospiraceae</taxon>
        <taxon>Pseudobacteroides</taxon>
    </lineage>
</organism>
<gene>
    <name evidence="2" type="ORF">Bccel_3714</name>
</gene>
<name>A0A0L6JRW5_9FIRM</name>
<dbReference type="Proteomes" id="UP000036923">
    <property type="component" value="Unassembled WGS sequence"/>
</dbReference>
<feature type="domain" description="DUF2229" evidence="1">
    <location>
        <begin position="4"/>
        <end position="221"/>
    </location>
</feature>
<dbReference type="AlphaFoldDB" id="A0A0L6JRW5"/>
<proteinExistence type="predicted"/>
<dbReference type="PANTHER" id="PTHR32329:SF2">
    <property type="entry name" value="BIFUNCTIONAL PROTEIN [INCLUDES 2-HYDROXYACYL-COA DEHYDRATASE (N-TER) AND ITS ACTIVATOR DOMAIN (C_TERM)"/>
    <property type="match status" value="1"/>
</dbReference>
<protein>
    <recommendedName>
        <fullName evidence="1">DUF2229 domain-containing protein</fullName>
    </recommendedName>
</protein>
<accession>A0A0L6JRW5</accession>
<dbReference type="RefSeq" id="WP_036938800.1">
    <property type="nucleotide sequence ID" value="NZ_JQKC01000007.1"/>
</dbReference>
<reference evidence="3" key="1">
    <citation type="submission" date="2015-07" db="EMBL/GenBank/DDBJ databases">
        <title>Near-Complete Genome Sequence of the Cellulolytic Bacterium Bacteroides (Pseudobacteroides) cellulosolvens ATCC 35603.</title>
        <authorList>
            <person name="Dassa B."/>
            <person name="Utturkar S.M."/>
            <person name="Klingeman D.M."/>
            <person name="Hurt R.A."/>
            <person name="Keller M."/>
            <person name="Xu J."/>
            <person name="Reddy Y.H.K."/>
            <person name="Borovok I."/>
            <person name="Grinberg I.R."/>
            <person name="Lamed R."/>
            <person name="Zhivin O."/>
            <person name="Bayer E.A."/>
            <person name="Brown S.D."/>
        </authorList>
    </citation>
    <scope>NUCLEOTIDE SEQUENCE [LARGE SCALE GENOMIC DNA]</scope>
    <source>
        <strain evidence="3">DSM 2933</strain>
    </source>
</reference>